<sequence length="253" mass="28692">MSIKDFNKRRYLRLVMLAGWLFALVSTPHSINAVDLNSGEVIDELEESTNESEQTDESILEENDRPVTLDTQKYYAILPFSQFMNYQYIGQGQAFINKNIILEYRPDDQGIFQVAEFTDQKAVAYIYQIRADGLYELACIDPYDQVQDLRYSPQASGASASLILPARLAVGSHFRSGYQNEKSLSFIKQVDQVAIGSTVYSNVVVLEETQDGMRPLRYYYADKVGLILVQELETDGQEVTLMYLNATQGELAE</sequence>
<dbReference type="Proteomes" id="UP001229251">
    <property type="component" value="Unassembled WGS sequence"/>
</dbReference>
<accession>A0AAJ1V3L0</accession>
<evidence type="ECO:0000313" key="1">
    <source>
        <dbReference type="EMBL" id="MDK7187471.1"/>
    </source>
</evidence>
<protein>
    <submittedName>
        <fullName evidence="1">Uncharacterized protein</fullName>
    </submittedName>
</protein>
<dbReference type="RefSeq" id="WP_070609972.1">
    <property type="nucleotide sequence ID" value="NZ_JASOOE010000009.1"/>
</dbReference>
<proteinExistence type="predicted"/>
<gene>
    <name evidence="1" type="ORF">QP433_05710</name>
</gene>
<organism evidence="1 2">
    <name type="scientific">Facklamia hominis</name>
    <dbReference type="NCBI Taxonomy" id="178214"/>
    <lineage>
        <taxon>Bacteria</taxon>
        <taxon>Bacillati</taxon>
        <taxon>Bacillota</taxon>
        <taxon>Bacilli</taxon>
        <taxon>Lactobacillales</taxon>
        <taxon>Aerococcaceae</taxon>
        <taxon>Facklamia</taxon>
    </lineage>
</organism>
<reference evidence="1" key="1">
    <citation type="submission" date="2023-05" db="EMBL/GenBank/DDBJ databases">
        <title>Cataloging the Phylogenetic Diversity of Human Bladder Bacteria.</title>
        <authorList>
            <person name="Du J."/>
        </authorList>
    </citation>
    <scope>NUCLEOTIDE SEQUENCE</scope>
    <source>
        <strain evidence="1">UMB1231</strain>
    </source>
</reference>
<dbReference type="AlphaFoldDB" id="A0AAJ1V3L0"/>
<name>A0AAJ1V3L0_9LACT</name>
<evidence type="ECO:0000313" key="2">
    <source>
        <dbReference type="Proteomes" id="UP001229251"/>
    </source>
</evidence>
<dbReference type="EMBL" id="JASOOE010000009">
    <property type="protein sequence ID" value="MDK7187471.1"/>
    <property type="molecule type" value="Genomic_DNA"/>
</dbReference>
<comment type="caution">
    <text evidence="1">The sequence shown here is derived from an EMBL/GenBank/DDBJ whole genome shotgun (WGS) entry which is preliminary data.</text>
</comment>